<organism evidence="2 3">
    <name type="scientific">Fonsecaea monophora</name>
    <dbReference type="NCBI Taxonomy" id="254056"/>
    <lineage>
        <taxon>Eukaryota</taxon>
        <taxon>Fungi</taxon>
        <taxon>Dikarya</taxon>
        <taxon>Ascomycota</taxon>
        <taxon>Pezizomycotina</taxon>
        <taxon>Eurotiomycetes</taxon>
        <taxon>Chaetothyriomycetidae</taxon>
        <taxon>Chaetothyriales</taxon>
        <taxon>Herpotrichiellaceae</taxon>
        <taxon>Fonsecaea</taxon>
    </lineage>
</organism>
<proteinExistence type="predicted"/>
<evidence type="ECO:0000313" key="3">
    <source>
        <dbReference type="Proteomes" id="UP000077002"/>
    </source>
</evidence>
<comment type="caution">
    <text evidence="2">The sequence shown here is derived from an EMBL/GenBank/DDBJ whole genome shotgun (WGS) entry which is preliminary data.</text>
</comment>
<feature type="compositionally biased region" description="Basic and acidic residues" evidence="1">
    <location>
        <begin position="147"/>
        <end position="157"/>
    </location>
</feature>
<gene>
    <name evidence="2" type="ORF">AYO21_09136</name>
</gene>
<feature type="compositionally biased region" description="Polar residues" evidence="1">
    <location>
        <begin position="161"/>
        <end position="175"/>
    </location>
</feature>
<sequence length="175" mass="19581">MDVGTKESLYADTNLESLANMYKNKSNIWYSVEKVVNKLSAYLTITAKMCNSVVFFCIACGTTNQILHICQHDPMDKPMSEATIKFVVCINSMDKSDAVDTWTGRVRGEWNRICEERFREMLSSRIQGPAQERGPIVGHGLAVVHDEGEQGGHDRELQTLAPRTNPETVSSVRIA</sequence>
<evidence type="ECO:0000256" key="1">
    <source>
        <dbReference type="SAM" id="MobiDB-lite"/>
    </source>
</evidence>
<protein>
    <submittedName>
        <fullName evidence="2">Uncharacterized protein</fullName>
    </submittedName>
</protein>
<dbReference type="EMBL" id="LVKK01000086">
    <property type="protein sequence ID" value="OAG36661.1"/>
    <property type="molecule type" value="Genomic_DNA"/>
</dbReference>
<dbReference type="RefSeq" id="XP_022508613.1">
    <property type="nucleotide sequence ID" value="XM_022659074.1"/>
</dbReference>
<name>A0A177EZ69_9EURO</name>
<feature type="region of interest" description="Disordered" evidence="1">
    <location>
        <begin position="147"/>
        <end position="175"/>
    </location>
</feature>
<reference evidence="2 3" key="1">
    <citation type="submission" date="2016-03" db="EMBL/GenBank/DDBJ databases">
        <title>Draft genome sequence of the Fonsecaea monophora CBS 269.37.</title>
        <authorList>
            <person name="Bombassaro A."/>
            <person name="Vinicius W.A."/>
            <person name="De Hoog S."/>
            <person name="Sun J."/>
            <person name="Souza E.M."/>
            <person name="Raittz R.T."/>
            <person name="Costa F."/>
            <person name="Leao A.C."/>
            <person name="Tadra-Sfeir M.Z."/>
            <person name="Baura V."/>
            <person name="Balsanelli E."/>
            <person name="Pedrosa F.O."/>
            <person name="Moreno L.F."/>
            <person name="Steffens M.B."/>
            <person name="Xi L."/>
            <person name="Bocca A.L."/>
            <person name="Felipe M.S."/>
            <person name="Teixeira M."/>
            <person name="Telles Filho F.Q."/>
            <person name="Azevedo C.M."/>
            <person name="Gomes R."/>
            <person name="Vicente V.A."/>
        </authorList>
    </citation>
    <scope>NUCLEOTIDE SEQUENCE [LARGE SCALE GENOMIC DNA]</scope>
    <source>
        <strain evidence="2 3">CBS 269.37</strain>
    </source>
</reference>
<dbReference type="AlphaFoldDB" id="A0A177EZ69"/>
<evidence type="ECO:0000313" key="2">
    <source>
        <dbReference type="EMBL" id="OAG36661.1"/>
    </source>
</evidence>
<accession>A0A177EZ69</accession>
<keyword evidence="3" id="KW-1185">Reference proteome</keyword>
<dbReference type="GeneID" id="34604274"/>
<dbReference type="Proteomes" id="UP000077002">
    <property type="component" value="Unassembled WGS sequence"/>
</dbReference>